<dbReference type="Proteomes" id="UP001221142">
    <property type="component" value="Unassembled WGS sequence"/>
</dbReference>
<evidence type="ECO:0008006" key="4">
    <source>
        <dbReference type="Google" id="ProtNLM"/>
    </source>
</evidence>
<feature type="region of interest" description="Disordered" evidence="1">
    <location>
        <begin position="565"/>
        <end position="584"/>
    </location>
</feature>
<dbReference type="InterPro" id="IPR036047">
    <property type="entry name" value="F-box-like_dom_sf"/>
</dbReference>
<accession>A0AAD7BDF9</accession>
<sequence length="596" mass="68030">MPYTGHPEVTAPLAWLQLTQQASRAVILLFISWHPDLKMAFPCTRMTRTIEILPDEVLAIIFKVFSDAPAHPAARPASITTARVNRRWRTITLQSPELWTTIHISHRPRSLHWAALSIARSQSLPLDISINLEGYLRKPRDVNRFHPPDYPAYVSLEKILPIVAPHLLRWRTVAFRGWPFHVAHFEQFISSAPPGSTSSIESLHLSNAETWWCTYGEPTSVSLPRLYHLRALKLDGFGSDLGVLLQPACMLQALDIDLQQEEVGFELLRPLLQNPATQLRTLVLRGFWLYPRIQHPPIEAYSLRCLAVSLYSARYWGSNDGGYAGFKTVTALFDMPNLERLEILGGFHGDDKTEKELMEVYGPAVWNPPLLACLRELRLQDVCFSRANVELMHSVTRGISHLELIDTRGNQHLLHSGLWPGLRDITVESVDNAWIVRFVSMRAVQDLVLRLLPTSTATILFQPERAPSIRWLCDGPSHTLFDNISPSGHGFYLDAADGPVDFEYGIVHPRWCGCREREDDCPHCGAMWGSLQWDEYAAEMELEINEAFKTMASIRRERQRRVAWRKKRPDDRARRRSGQIDGNGRRRIDIGEDFVL</sequence>
<name>A0AAD7BDF9_9AGAR</name>
<gene>
    <name evidence="2" type="ORF">FB45DRAFT_1063460</name>
</gene>
<dbReference type="Gene3D" id="1.20.1280.50">
    <property type="match status" value="1"/>
</dbReference>
<dbReference type="SUPFAM" id="SSF81383">
    <property type="entry name" value="F-box domain"/>
    <property type="match status" value="1"/>
</dbReference>
<proteinExistence type="predicted"/>
<evidence type="ECO:0000256" key="1">
    <source>
        <dbReference type="SAM" id="MobiDB-lite"/>
    </source>
</evidence>
<protein>
    <recommendedName>
        <fullName evidence="4">F-box domain-containing protein</fullName>
    </recommendedName>
</protein>
<organism evidence="2 3">
    <name type="scientific">Roridomyces roridus</name>
    <dbReference type="NCBI Taxonomy" id="1738132"/>
    <lineage>
        <taxon>Eukaryota</taxon>
        <taxon>Fungi</taxon>
        <taxon>Dikarya</taxon>
        <taxon>Basidiomycota</taxon>
        <taxon>Agaricomycotina</taxon>
        <taxon>Agaricomycetes</taxon>
        <taxon>Agaricomycetidae</taxon>
        <taxon>Agaricales</taxon>
        <taxon>Marasmiineae</taxon>
        <taxon>Mycenaceae</taxon>
        <taxon>Roridomyces</taxon>
    </lineage>
</organism>
<comment type="caution">
    <text evidence="2">The sequence shown here is derived from an EMBL/GenBank/DDBJ whole genome shotgun (WGS) entry which is preliminary data.</text>
</comment>
<keyword evidence="3" id="KW-1185">Reference proteome</keyword>
<dbReference type="AlphaFoldDB" id="A0AAD7BDF9"/>
<dbReference type="SUPFAM" id="SSF52047">
    <property type="entry name" value="RNI-like"/>
    <property type="match status" value="1"/>
</dbReference>
<evidence type="ECO:0000313" key="3">
    <source>
        <dbReference type="Proteomes" id="UP001221142"/>
    </source>
</evidence>
<evidence type="ECO:0000313" key="2">
    <source>
        <dbReference type="EMBL" id="KAJ7617894.1"/>
    </source>
</evidence>
<reference evidence="2" key="1">
    <citation type="submission" date="2023-03" db="EMBL/GenBank/DDBJ databases">
        <title>Massive genome expansion in bonnet fungi (Mycena s.s.) driven by repeated elements and novel gene families across ecological guilds.</title>
        <authorList>
            <consortium name="Lawrence Berkeley National Laboratory"/>
            <person name="Harder C.B."/>
            <person name="Miyauchi S."/>
            <person name="Viragh M."/>
            <person name="Kuo A."/>
            <person name="Thoen E."/>
            <person name="Andreopoulos B."/>
            <person name="Lu D."/>
            <person name="Skrede I."/>
            <person name="Drula E."/>
            <person name="Henrissat B."/>
            <person name="Morin E."/>
            <person name="Kohler A."/>
            <person name="Barry K."/>
            <person name="LaButti K."/>
            <person name="Morin E."/>
            <person name="Salamov A."/>
            <person name="Lipzen A."/>
            <person name="Mereny Z."/>
            <person name="Hegedus B."/>
            <person name="Baldrian P."/>
            <person name="Stursova M."/>
            <person name="Weitz H."/>
            <person name="Taylor A."/>
            <person name="Grigoriev I.V."/>
            <person name="Nagy L.G."/>
            <person name="Martin F."/>
            <person name="Kauserud H."/>
        </authorList>
    </citation>
    <scope>NUCLEOTIDE SEQUENCE</scope>
    <source>
        <strain evidence="2">9284</strain>
    </source>
</reference>
<dbReference type="EMBL" id="JARKIF010000020">
    <property type="protein sequence ID" value="KAJ7617894.1"/>
    <property type="molecule type" value="Genomic_DNA"/>
</dbReference>